<evidence type="ECO:0000313" key="3">
    <source>
        <dbReference type="Proteomes" id="UP000886523"/>
    </source>
</evidence>
<accession>A0A9P6AH56</accession>
<organism evidence="2 3">
    <name type="scientific">Hydnum rufescens UP504</name>
    <dbReference type="NCBI Taxonomy" id="1448309"/>
    <lineage>
        <taxon>Eukaryota</taxon>
        <taxon>Fungi</taxon>
        <taxon>Dikarya</taxon>
        <taxon>Basidiomycota</taxon>
        <taxon>Agaricomycotina</taxon>
        <taxon>Agaricomycetes</taxon>
        <taxon>Cantharellales</taxon>
        <taxon>Hydnaceae</taxon>
        <taxon>Hydnum</taxon>
    </lineage>
</organism>
<feature type="region of interest" description="Disordered" evidence="1">
    <location>
        <begin position="498"/>
        <end position="848"/>
    </location>
</feature>
<feature type="compositionally biased region" description="Polar residues" evidence="1">
    <location>
        <begin position="954"/>
        <end position="967"/>
    </location>
</feature>
<feature type="compositionally biased region" description="Polar residues" evidence="1">
    <location>
        <begin position="508"/>
        <end position="524"/>
    </location>
</feature>
<feature type="region of interest" description="Disordered" evidence="1">
    <location>
        <begin position="360"/>
        <end position="483"/>
    </location>
</feature>
<dbReference type="EMBL" id="MU129137">
    <property type="protein sequence ID" value="KAF9505782.1"/>
    <property type="molecule type" value="Genomic_DNA"/>
</dbReference>
<feature type="region of interest" description="Disordered" evidence="1">
    <location>
        <begin position="888"/>
        <end position="990"/>
    </location>
</feature>
<protein>
    <submittedName>
        <fullName evidence="2">Uncharacterized protein</fullName>
    </submittedName>
</protein>
<feature type="region of interest" description="Disordered" evidence="1">
    <location>
        <begin position="67"/>
        <end position="91"/>
    </location>
</feature>
<feature type="region of interest" description="Disordered" evidence="1">
    <location>
        <begin position="1"/>
        <end position="44"/>
    </location>
</feature>
<keyword evidence="3" id="KW-1185">Reference proteome</keyword>
<reference evidence="2" key="1">
    <citation type="journal article" date="2020" name="Nat. Commun.">
        <title>Large-scale genome sequencing of mycorrhizal fungi provides insights into the early evolution of symbiotic traits.</title>
        <authorList>
            <person name="Miyauchi S."/>
            <person name="Kiss E."/>
            <person name="Kuo A."/>
            <person name="Drula E."/>
            <person name="Kohler A."/>
            <person name="Sanchez-Garcia M."/>
            <person name="Morin E."/>
            <person name="Andreopoulos B."/>
            <person name="Barry K.W."/>
            <person name="Bonito G."/>
            <person name="Buee M."/>
            <person name="Carver A."/>
            <person name="Chen C."/>
            <person name="Cichocki N."/>
            <person name="Clum A."/>
            <person name="Culley D."/>
            <person name="Crous P.W."/>
            <person name="Fauchery L."/>
            <person name="Girlanda M."/>
            <person name="Hayes R.D."/>
            <person name="Keri Z."/>
            <person name="LaButti K."/>
            <person name="Lipzen A."/>
            <person name="Lombard V."/>
            <person name="Magnuson J."/>
            <person name="Maillard F."/>
            <person name="Murat C."/>
            <person name="Nolan M."/>
            <person name="Ohm R.A."/>
            <person name="Pangilinan J."/>
            <person name="Pereira M.F."/>
            <person name="Perotto S."/>
            <person name="Peter M."/>
            <person name="Pfister S."/>
            <person name="Riley R."/>
            <person name="Sitrit Y."/>
            <person name="Stielow J.B."/>
            <person name="Szollosi G."/>
            <person name="Zifcakova L."/>
            <person name="Stursova M."/>
            <person name="Spatafora J.W."/>
            <person name="Tedersoo L."/>
            <person name="Vaario L.M."/>
            <person name="Yamada A."/>
            <person name="Yan M."/>
            <person name="Wang P."/>
            <person name="Xu J."/>
            <person name="Bruns T."/>
            <person name="Baldrian P."/>
            <person name="Vilgalys R."/>
            <person name="Dunand C."/>
            <person name="Henrissat B."/>
            <person name="Grigoriev I.V."/>
            <person name="Hibbett D."/>
            <person name="Nagy L.G."/>
            <person name="Martin F.M."/>
        </authorList>
    </citation>
    <scope>NUCLEOTIDE SEQUENCE</scope>
    <source>
        <strain evidence="2">UP504</strain>
    </source>
</reference>
<feature type="compositionally biased region" description="Basic and acidic residues" evidence="1">
    <location>
        <begin position="545"/>
        <end position="559"/>
    </location>
</feature>
<feature type="non-terminal residue" evidence="2">
    <location>
        <position position="990"/>
    </location>
</feature>
<comment type="caution">
    <text evidence="2">The sequence shown here is derived from an EMBL/GenBank/DDBJ whole genome shotgun (WGS) entry which is preliminary data.</text>
</comment>
<sequence length="990" mass="107644">MDLTKPSISPPHSLLDRLSIPHPPVEPSKDGGAPFRPSSPMPPMSFDTFQFSSLTTKGVPSLLQRMFHSGHPSLHSPADLREKQTAPPLNNSTLQEIPVVSVLNGNSKVSQSIDTEGAPPFPSGSEDMIVELSSQISQSSSTAYLPPLEASSPSQPNSLSIHLTQQDIRTTLAPAPLLSPFSLVSSGMLPPTPMSAPSYTHEHAFVQNFFPLLLSQQMRPFRKLAPSHILMSYMQSARDKKRLQSVPWTDKIVHCQQLSPDLLVQVIQKLHHSRMNHGATNLPVHYYDILQSVYDSAHVYPFRTDLFETEAKTEASSLVDYEAPSYSNQPSVRGPHNAQYRTASISESLEAPVLNHGDCLDAVPAYSRPRHKDPSEEQGRGLPEQDLGPTPRSPDVHGRPASRVNDNDGHLTGEKPVVPRDDPSHAISSHPPVNSRFDGPTPDIPGTVKPIESPFVQSSTPITRQRSYPTSNNTGIPQASVLPSLVSPKPQLVTTQDLRAEGFPIPKESTTTAPLSSSDPSAPTSYPEVDSGLGGPDDYGNDSIEALRPDENSESHLDSKVPMQTDTPLQPSPESSGRRANRSLRRTPGESRSQIPSRGQSPDPFQTRYSPRSRRHHDTWLPEPSPPHHHRSIPYAQRRSRSPSPRLNQHRWKEASSYRSRYRRSLSPVQIGDTSPALDRPSSPVRTEGARLHTRKGQAYVSDPVRGSAWRPPAPPSRSLSPRYELVTRPVRGSLPSSALEADHTNNANAEPSKDTVPIPPSPSMSPVIRSPAAGQLVRSVALPPRPTTPSLTASMGHKEITNPDSTSSESDVKQPRRVNYSSGSLLSASRKASIPERPPQYPGTSSLSVLRRLGTLSDRLAAGDSRSAEEGLFPDRLDTPVSQALTVTEGPKKSLLSPPLISQDDNHRRNRPGSMVAMDDTSPISSASLFSRVGGSPTRQRVNPLARNHIQDKNTSNTESGQPAPTGSSDSGGPGSRPRGRSRGRGNDL</sequence>
<feature type="compositionally biased region" description="Basic and acidic residues" evidence="1">
    <location>
        <begin position="405"/>
        <end position="424"/>
    </location>
</feature>
<feature type="compositionally biased region" description="Polar residues" evidence="1">
    <location>
        <begin position="455"/>
        <end position="477"/>
    </location>
</feature>
<feature type="compositionally biased region" description="Low complexity" evidence="1">
    <location>
        <begin position="706"/>
        <end position="723"/>
    </location>
</feature>
<dbReference type="Proteomes" id="UP000886523">
    <property type="component" value="Unassembled WGS sequence"/>
</dbReference>
<evidence type="ECO:0000256" key="1">
    <source>
        <dbReference type="SAM" id="MobiDB-lite"/>
    </source>
</evidence>
<feature type="compositionally biased region" description="Basic residues" evidence="1">
    <location>
        <begin position="979"/>
        <end position="990"/>
    </location>
</feature>
<feature type="compositionally biased region" description="Polar residues" evidence="1">
    <location>
        <begin position="590"/>
        <end position="610"/>
    </location>
</feature>
<dbReference type="AlphaFoldDB" id="A0A9P6AH56"/>
<name>A0A9P6AH56_9AGAM</name>
<proteinExistence type="predicted"/>
<feature type="compositionally biased region" description="Polar residues" evidence="1">
    <location>
        <begin position="562"/>
        <end position="575"/>
    </location>
</feature>
<evidence type="ECO:0000313" key="2">
    <source>
        <dbReference type="EMBL" id="KAF9505782.1"/>
    </source>
</evidence>
<gene>
    <name evidence="2" type="ORF">BS47DRAFT_1353643</name>
</gene>